<dbReference type="GO" id="GO:0007020">
    <property type="term" value="P:microtubule nucleation"/>
    <property type="evidence" value="ECO:0007669"/>
    <property type="project" value="TreeGrafter"/>
</dbReference>
<dbReference type="GO" id="GO:0000132">
    <property type="term" value="P:establishment of mitotic spindle orientation"/>
    <property type="evidence" value="ECO:0007669"/>
    <property type="project" value="TreeGrafter"/>
</dbReference>
<reference evidence="11" key="1">
    <citation type="submission" date="2020-11" db="EMBL/GenBank/DDBJ databases">
        <authorList>
            <person name="Whitehead M."/>
        </authorList>
    </citation>
    <scope>NUCLEOTIDE SEQUENCE</scope>
    <source>
        <strain evidence="11">EGII</strain>
    </source>
</reference>
<dbReference type="GO" id="GO:0047496">
    <property type="term" value="P:vesicle transport along microtubule"/>
    <property type="evidence" value="ECO:0007669"/>
    <property type="project" value="TreeGrafter"/>
</dbReference>
<dbReference type="GO" id="GO:0007059">
    <property type="term" value="P:chromosome segregation"/>
    <property type="evidence" value="ECO:0007669"/>
    <property type="project" value="TreeGrafter"/>
</dbReference>
<dbReference type="InterPro" id="IPR006964">
    <property type="entry name" value="NUDE_dom"/>
</dbReference>
<dbReference type="GO" id="GO:0016477">
    <property type="term" value="P:cell migration"/>
    <property type="evidence" value="ECO:0007669"/>
    <property type="project" value="TreeGrafter"/>
</dbReference>
<feature type="domain" description="NUDE" evidence="10">
    <location>
        <begin position="129"/>
        <end position="241"/>
    </location>
</feature>
<evidence type="ECO:0000259" key="10">
    <source>
        <dbReference type="Pfam" id="PF04880"/>
    </source>
</evidence>
<evidence type="ECO:0000256" key="7">
    <source>
        <dbReference type="ARBA" id="ARBA00023212"/>
    </source>
</evidence>
<dbReference type="Gene3D" id="6.10.250.1080">
    <property type="match status" value="1"/>
</dbReference>
<protein>
    <submittedName>
        <fullName evidence="11">(Mediterranean fruit fly) hypothetical protein</fullName>
    </submittedName>
</protein>
<dbReference type="GO" id="GO:0005819">
    <property type="term" value="C:spindle"/>
    <property type="evidence" value="ECO:0007669"/>
    <property type="project" value="UniProtKB-SubCell"/>
</dbReference>
<evidence type="ECO:0000256" key="8">
    <source>
        <dbReference type="SAM" id="Coils"/>
    </source>
</evidence>
<feature type="coiled-coil region" evidence="8">
    <location>
        <begin position="35"/>
        <end position="181"/>
    </location>
</feature>
<dbReference type="GO" id="GO:0051642">
    <property type="term" value="P:centrosome localization"/>
    <property type="evidence" value="ECO:0007669"/>
    <property type="project" value="TreeGrafter"/>
</dbReference>
<evidence type="ECO:0000256" key="2">
    <source>
        <dbReference type="ARBA" id="ARBA00004300"/>
    </source>
</evidence>
<dbReference type="GO" id="GO:0000776">
    <property type="term" value="C:kinetochore"/>
    <property type="evidence" value="ECO:0007669"/>
    <property type="project" value="TreeGrafter"/>
</dbReference>
<evidence type="ECO:0000313" key="12">
    <source>
        <dbReference type="Proteomes" id="UP000606786"/>
    </source>
</evidence>
<evidence type="ECO:0000256" key="6">
    <source>
        <dbReference type="ARBA" id="ARBA00023054"/>
    </source>
</evidence>
<sequence>MESPPMFNSVEDECRYWKERAKLYHKEWTDVKQEYDEYVEQSRQMEAEMDATLDQKQSIIKDLRMTLSSLEKENESLKLKLQSHGIELANTERQMENLKTERDSLKVYLRQLEQKNDDLERAHRILNESIADFERMLDKAYEKNALLEMEVDEKEMLQEKLQRLMDETRDLKQELNVKTRNPLNGSVSNISETTTLSAHTAVLNGTVNNSETIQEANSQHNNSTINSIHNTSLTNNLSNSPTVIPNYGGEQQHHSLKNSTNLLNGNAMTPSSRTSALNIVADMLRKLNLDKALLCPRCQRFRCICDRAADYTSSCASSPMIDNNVGCRLELRVTNTYGSTNSVDTNATVISNSASASTNISSTDYEADVSEASLRRTKSRSNSSLNFRTNIFKRFADRMSGGNSNFHNSTKTPLRTAKRNSVNSNETK</sequence>
<keyword evidence="12" id="KW-1185">Reference proteome</keyword>
<name>A0A811V2G5_CERCA</name>
<dbReference type="GO" id="GO:0005874">
    <property type="term" value="C:microtubule"/>
    <property type="evidence" value="ECO:0007669"/>
    <property type="project" value="UniProtKB-KW"/>
</dbReference>
<dbReference type="InterPro" id="IPR033494">
    <property type="entry name" value="NUDE"/>
</dbReference>
<proteinExistence type="inferred from homology"/>
<dbReference type="AlphaFoldDB" id="A0A811V2G5"/>
<gene>
    <name evidence="11" type="ORF">CCAP1982_LOCUS12083</name>
</gene>
<evidence type="ECO:0000256" key="9">
    <source>
        <dbReference type="SAM" id="MobiDB-lite"/>
    </source>
</evidence>
<dbReference type="PANTHER" id="PTHR10921">
    <property type="entry name" value="NUCLEAR DISTRIBUTION PROTEIN NUDE HOMOLOG 1"/>
    <property type="match status" value="1"/>
</dbReference>
<dbReference type="GO" id="GO:0005871">
    <property type="term" value="C:kinesin complex"/>
    <property type="evidence" value="ECO:0007669"/>
    <property type="project" value="TreeGrafter"/>
</dbReference>
<dbReference type="Proteomes" id="UP000606786">
    <property type="component" value="Unassembled WGS sequence"/>
</dbReference>
<comment type="subcellular location">
    <subcellularLocation>
        <location evidence="2">Cytoplasm</location>
        <location evidence="2">Cytoskeleton</location>
        <location evidence="2">Microtubule organizing center</location>
        <location evidence="2">Centrosome</location>
    </subcellularLocation>
    <subcellularLocation>
        <location evidence="1">Cytoplasm</location>
        <location evidence="1">Cytoskeleton</location>
        <location evidence="1">Spindle</location>
    </subcellularLocation>
</comment>
<evidence type="ECO:0000256" key="5">
    <source>
        <dbReference type="ARBA" id="ARBA00022701"/>
    </source>
</evidence>
<keyword evidence="4" id="KW-0963">Cytoplasm</keyword>
<dbReference type="GO" id="GO:0008017">
    <property type="term" value="F:microtubule binding"/>
    <property type="evidence" value="ECO:0007669"/>
    <property type="project" value="InterPro"/>
</dbReference>
<keyword evidence="5" id="KW-0493">Microtubule</keyword>
<dbReference type="GO" id="GO:0005813">
    <property type="term" value="C:centrosome"/>
    <property type="evidence" value="ECO:0007669"/>
    <property type="project" value="UniProtKB-SubCell"/>
</dbReference>
<comment type="caution">
    <text evidence="11">The sequence shown here is derived from an EMBL/GenBank/DDBJ whole genome shotgun (WGS) entry which is preliminary data.</text>
</comment>
<evidence type="ECO:0000313" key="11">
    <source>
        <dbReference type="EMBL" id="CAD7003643.1"/>
    </source>
</evidence>
<evidence type="ECO:0000256" key="1">
    <source>
        <dbReference type="ARBA" id="ARBA00004186"/>
    </source>
</evidence>
<dbReference type="Pfam" id="PF04880">
    <property type="entry name" value="NUDE_C"/>
    <property type="match status" value="1"/>
</dbReference>
<dbReference type="PANTHER" id="PTHR10921:SF1">
    <property type="entry name" value="NUCLEAR DISTRIBUTION PROTEIN NUDE HOMOLOG"/>
    <property type="match status" value="1"/>
</dbReference>
<organism evidence="11 12">
    <name type="scientific">Ceratitis capitata</name>
    <name type="common">Mediterranean fruit fly</name>
    <name type="synonym">Tephritis capitata</name>
    <dbReference type="NCBI Taxonomy" id="7213"/>
    <lineage>
        <taxon>Eukaryota</taxon>
        <taxon>Metazoa</taxon>
        <taxon>Ecdysozoa</taxon>
        <taxon>Arthropoda</taxon>
        <taxon>Hexapoda</taxon>
        <taxon>Insecta</taxon>
        <taxon>Pterygota</taxon>
        <taxon>Neoptera</taxon>
        <taxon>Endopterygota</taxon>
        <taxon>Diptera</taxon>
        <taxon>Brachycera</taxon>
        <taxon>Muscomorpha</taxon>
        <taxon>Tephritoidea</taxon>
        <taxon>Tephritidae</taxon>
        <taxon>Ceratitis</taxon>
        <taxon>Ceratitis</taxon>
    </lineage>
</organism>
<evidence type="ECO:0000256" key="4">
    <source>
        <dbReference type="ARBA" id="ARBA00022490"/>
    </source>
</evidence>
<dbReference type="OrthoDB" id="5877028at2759"/>
<keyword evidence="6 8" id="KW-0175">Coiled coil</keyword>
<evidence type="ECO:0000256" key="3">
    <source>
        <dbReference type="ARBA" id="ARBA00007429"/>
    </source>
</evidence>
<dbReference type="GO" id="GO:0007100">
    <property type="term" value="P:mitotic centrosome separation"/>
    <property type="evidence" value="ECO:0007669"/>
    <property type="project" value="TreeGrafter"/>
</dbReference>
<accession>A0A811V2G5</accession>
<feature type="region of interest" description="Disordered" evidence="9">
    <location>
        <begin position="402"/>
        <end position="428"/>
    </location>
</feature>
<keyword evidence="7" id="KW-0206">Cytoskeleton</keyword>
<dbReference type="EMBL" id="CAJHJT010000034">
    <property type="protein sequence ID" value="CAD7003643.1"/>
    <property type="molecule type" value="Genomic_DNA"/>
</dbReference>
<comment type="similarity">
    <text evidence="3">Belongs to the nudE family.</text>
</comment>